<dbReference type="InterPro" id="IPR009303">
    <property type="entry name" value="DUF960"/>
</dbReference>
<organism evidence="1 2">
    <name type="scientific">Pilibacter termitis</name>
    <dbReference type="NCBI Taxonomy" id="263852"/>
    <lineage>
        <taxon>Bacteria</taxon>
        <taxon>Bacillati</taxon>
        <taxon>Bacillota</taxon>
        <taxon>Bacilli</taxon>
        <taxon>Lactobacillales</taxon>
        <taxon>Enterococcaceae</taxon>
        <taxon>Pilibacter</taxon>
    </lineage>
</organism>
<evidence type="ECO:0000313" key="1">
    <source>
        <dbReference type="EMBL" id="SJZ98481.1"/>
    </source>
</evidence>
<dbReference type="Proteomes" id="UP000190328">
    <property type="component" value="Unassembled WGS sequence"/>
</dbReference>
<keyword evidence="2" id="KW-1185">Reference proteome</keyword>
<dbReference type="EMBL" id="FUXI01000025">
    <property type="protein sequence ID" value="SJZ98481.1"/>
    <property type="molecule type" value="Genomic_DNA"/>
</dbReference>
<dbReference type="Gene3D" id="3.10.450.150">
    <property type="entry name" value="enterococcus faecalis protein"/>
    <property type="match status" value="1"/>
</dbReference>
<dbReference type="RefSeq" id="WP_078807974.1">
    <property type="nucleotide sequence ID" value="NZ_FUXI01000025.1"/>
</dbReference>
<dbReference type="Pfam" id="PF06124">
    <property type="entry name" value="DUF960"/>
    <property type="match status" value="1"/>
</dbReference>
<gene>
    <name evidence="1" type="ORF">SAMN02745116_02057</name>
</gene>
<sequence length="109" mass="12657">MKNFSINRNRFASFGVVSSLPGEIIDSIWVVIDMNLQGVVELDELITFQLLNHDGRLTLHFSQKDKRMEVAVDLPFEYSYDFPKEVYAYDDGRNETILLPTEINQRNKS</sequence>
<reference evidence="1 2" key="1">
    <citation type="submission" date="2017-02" db="EMBL/GenBank/DDBJ databases">
        <authorList>
            <person name="Peterson S.W."/>
        </authorList>
    </citation>
    <scope>NUCLEOTIDE SEQUENCE [LARGE SCALE GENOMIC DNA]</scope>
    <source>
        <strain evidence="1 2">ATCC BAA-1030</strain>
    </source>
</reference>
<evidence type="ECO:0008006" key="3">
    <source>
        <dbReference type="Google" id="ProtNLM"/>
    </source>
</evidence>
<proteinExistence type="predicted"/>
<dbReference type="AlphaFoldDB" id="A0A1T4Q4M6"/>
<protein>
    <recommendedName>
        <fullName evidence="3">GTP cyclohydrolase</fullName>
    </recommendedName>
</protein>
<dbReference type="STRING" id="263852.SAMN02745116_02057"/>
<accession>A0A1T4Q4M6</accession>
<dbReference type="OrthoDB" id="2225914at2"/>
<evidence type="ECO:0000313" key="2">
    <source>
        <dbReference type="Proteomes" id="UP000190328"/>
    </source>
</evidence>
<name>A0A1T4Q4M6_9ENTE</name>